<comment type="pathway">
    <text evidence="2">Secondary metabolite biosynthesis.</text>
</comment>
<dbReference type="PRINTS" id="PR00385">
    <property type="entry name" value="P450"/>
</dbReference>
<keyword evidence="11" id="KW-1133">Transmembrane helix</keyword>
<sequence>MPTLPESLSSFQVWVGGAVVLGAAVWYLGLNTPSAKAKRAGAALAPGPKRLPVVGNLFNFPKRKWYDTFTRWAKDYGDITYVDLAGTSMIVLNSFGAIRELTEKRMNIHSNRVHATLVCDLMGSAYFLTLMQPTKNFAEQRRLFQKAIGPRIVEQYDAFIQHGCSELLQQFDGFSGEPIGILTKTMGNVLTRIAYGERFFEQHGPEIIKYNIEGVELISWAFTQFWFVDVIPTLRYVPAWFPGAHFKRVGNQGKYYSDMIRYLAFNRVKANMAEGLVDESILSKYLQEGSISEDNLRDAVATMYTAGVDTTTITITHFLFSVALYPEWQQKIHQEMDRVLGRGQLPTLGDTSKLETFEAVFKESFRWNPPVPLGLPHVSSKEDVIDGYYIPKGSIVHCNIGFVLRDPRLWGEDSLDFNPNRFLAAHNPSVNELPDIWSIPFGFGRRICPGRHLAQRSGLFYAAAILSAYEILPYEGETLTPDGPFEDSAVRRLSHFRCTFKPRS</sequence>
<dbReference type="GO" id="GO:0004497">
    <property type="term" value="F:monooxygenase activity"/>
    <property type="evidence" value="ECO:0007669"/>
    <property type="project" value="UniProtKB-KW"/>
</dbReference>
<evidence type="ECO:0000256" key="11">
    <source>
        <dbReference type="SAM" id="Phobius"/>
    </source>
</evidence>
<evidence type="ECO:0000256" key="6">
    <source>
        <dbReference type="ARBA" id="ARBA00023002"/>
    </source>
</evidence>
<evidence type="ECO:0000313" key="13">
    <source>
        <dbReference type="Proteomes" id="UP000007148"/>
    </source>
</evidence>
<dbReference type="PROSITE" id="PS00086">
    <property type="entry name" value="CYTOCHROME_P450"/>
    <property type="match status" value="1"/>
</dbReference>
<comment type="similarity">
    <text evidence="3 10">Belongs to the cytochrome P450 family.</text>
</comment>
<proteinExistence type="inferred from homology"/>
<dbReference type="PRINTS" id="PR00463">
    <property type="entry name" value="EP450I"/>
</dbReference>
<dbReference type="InterPro" id="IPR001128">
    <property type="entry name" value="Cyt_P450"/>
</dbReference>
<keyword evidence="4 9" id="KW-0349">Heme</keyword>
<protein>
    <recommendedName>
        <fullName evidence="14">Cytochrome P450</fullName>
    </recommendedName>
</protein>
<evidence type="ECO:0000256" key="5">
    <source>
        <dbReference type="ARBA" id="ARBA00022723"/>
    </source>
</evidence>
<keyword evidence="5 9" id="KW-0479">Metal-binding</keyword>
<keyword evidence="11" id="KW-0812">Transmembrane</keyword>
<evidence type="ECO:0000256" key="9">
    <source>
        <dbReference type="PIRSR" id="PIRSR602401-1"/>
    </source>
</evidence>
<dbReference type="OMA" id="ANNWGLH"/>
<dbReference type="InterPro" id="IPR050364">
    <property type="entry name" value="Cytochrome_P450_fung"/>
</dbReference>
<evidence type="ECO:0000256" key="4">
    <source>
        <dbReference type="ARBA" id="ARBA00022617"/>
    </source>
</evidence>
<dbReference type="eggNOG" id="KOG0156">
    <property type="taxonomic scope" value="Eukaryota"/>
</dbReference>
<organism evidence="12 13">
    <name type="scientific">Serendipita indica (strain DSM 11827)</name>
    <name type="common">Root endophyte fungus</name>
    <name type="synonym">Piriformospora indica</name>
    <dbReference type="NCBI Taxonomy" id="1109443"/>
    <lineage>
        <taxon>Eukaryota</taxon>
        <taxon>Fungi</taxon>
        <taxon>Dikarya</taxon>
        <taxon>Basidiomycota</taxon>
        <taxon>Agaricomycotina</taxon>
        <taxon>Agaricomycetes</taxon>
        <taxon>Sebacinales</taxon>
        <taxon>Serendipitaceae</taxon>
        <taxon>Serendipita</taxon>
    </lineage>
</organism>
<dbReference type="GO" id="GO:0016705">
    <property type="term" value="F:oxidoreductase activity, acting on paired donors, with incorporation or reduction of molecular oxygen"/>
    <property type="evidence" value="ECO:0007669"/>
    <property type="project" value="InterPro"/>
</dbReference>
<dbReference type="EMBL" id="CAFZ01000121">
    <property type="protein sequence ID" value="CCA71469.1"/>
    <property type="molecule type" value="Genomic_DNA"/>
</dbReference>
<evidence type="ECO:0000313" key="12">
    <source>
        <dbReference type="EMBL" id="CCA71469.1"/>
    </source>
</evidence>
<dbReference type="Pfam" id="PF00067">
    <property type="entry name" value="p450"/>
    <property type="match status" value="1"/>
</dbReference>
<comment type="caution">
    <text evidence="12">The sequence shown here is derived from an EMBL/GenBank/DDBJ whole genome shotgun (WGS) entry which is preliminary data.</text>
</comment>
<dbReference type="InParanoid" id="G4TJH6"/>
<evidence type="ECO:0000256" key="2">
    <source>
        <dbReference type="ARBA" id="ARBA00005179"/>
    </source>
</evidence>
<dbReference type="SUPFAM" id="SSF48264">
    <property type="entry name" value="Cytochrome P450"/>
    <property type="match status" value="1"/>
</dbReference>
<feature type="binding site" description="axial binding residue" evidence="9">
    <location>
        <position position="448"/>
    </location>
    <ligand>
        <name>heme</name>
        <dbReference type="ChEBI" id="CHEBI:30413"/>
    </ligand>
    <ligandPart>
        <name>Fe</name>
        <dbReference type="ChEBI" id="CHEBI:18248"/>
    </ligandPart>
</feature>
<dbReference type="Proteomes" id="UP000007148">
    <property type="component" value="Unassembled WGS sequence"/>
</dbReference>
<dbReference type="GO" id="GO:0020037">
    <property type="term" value="F:heme binding"/>
    <property type="evidence" value="ECO:0007669"/>
    <property type="project" value="InterPro"/>
</dbReference>
<dbReference type="PANTHER" id="PTHR46300">
    <property type="entry name" value="P450, PUTATIVE (EUROFUNG)-RELATED-RELATED"/>
    <property type="match status" value="1"/>
</dbReference>
<dbReference type="STRING" id="1109443.G4TJH6"/>
<dbReference type="GO" id="GO:0005506">
    <property type="term" value="F:iron ion binding"/>
    <property type="evidence" value="ECO:0007669"/>
    <property type="project" value="InterPro"/>
</dbReference>
<dbReference type="InterPro" id="IPR002401">
    <property type="entry name" value="Cyt_P450_E_grp-I"/>
</dbReference>
<evidence type="ECO:0000256" key="7">
    <source>
        <dbReference type="ARBA" id="ARBA00023004"/>
    </source>
</evidence>
<reference evidence="12 13" key="1">
    <citation type="journal article" date="2011" name="PLoS Pathog.">
        <title>Endophytic Life Strategies Decoded by Genome and Transcriptome Analyses of the Mutualistic Root Symbiont Piriformospora indica.</title>
        <authorList>
            <person name="Zuccaro A."/>
            <person name="Lahrmann U."/>
            <person name="Guldener U."/>
            <person name="Langen G."/>
            <person name="Pfiffi S."/>
            <person name="Biedenkopf D."/>
            <person name="Wong P."/>
            <person name="Samans B."/>
            <person name="Grimm C."/>
            <person name="Basiewicz M."/>
            <person name="Murat C."/>
            <person name="Martin F."/>
            <person name="Kogel K.H."/>
        </authorList>
    </citation>
    <scope>NUCLEOTIDE SEQUENCE [LARGE SCALE GENOMIC DNA]</scope>
    <source>
        <strain evidence="12 13">DSM 11827</strain>
    </source>
</reference>
<evidence type="ECO:0008006" key="14">
    <source>
        <dbReference type="Google" id="ProtNLM"/>
    </source>
</evidence>
<dbReference type="OrthoDB" id="2789670at2759"/>
<dbReference type="AlphaFoldDB" id="G4TJH6"/>
<dbReference type="Gene3D" id="1.10.630.10">
    <property type="entry name" value="Cytochrome P450"/>
    <property type="match status" value="1"/>
</dbReference>
<keyword evidence="8 10" id="KW-0503">Monooxygenase</keyword>
<dbReference type="PANTHER" id="PTHR46300:SF7">
    <property type="entry name" value="P450, PUTATIVE (EUROFUNG)-RELATED"/>
    <property type="match status" value="1"/>
</dbReference>
<evidence type="ECO:0000256" key="3">
    <source>
        <dbReference type="ARBA" id="ARBA00010617"/>
    </source>
</evidence>
<evidence type="ECO:0000256" key="8">
    <source>
        <dbReference type="ARBA" id="ARBA00023033"/>
    </source>
</evidence>
<name>G4TJH6_SERID</name>
<gene>
    <name evidence="12" type="ORF">PIIN_05408</name>
</gene>
<evidence type="ECO:0000256" key="10">
    <source>
        <dbReference type="RuleBase" id="RU000461"/>
    </source>
</evidence>
<comment type="cofactor">
    <cofactor evidence="1 9">
        <name>heme</name>
        <dbReference type="ChEBI" id="CHEBI:30413"/>
    </cofactor>
</comment>
<evidence type="ECO:0000256" key="1">
    <source>
        <dbReference type="ARBA" id="ARBA00001971"/>
    </source>
</evidence>
<accession>G4TJH6</accession>
<dbReference type="HOGENOM" id="CLU_001570_2_3_1"/>
<keyword evidence="7 9" id="KW-0408">Iron</keyword>
<keyword evidence="11" id="KW-0472">Membrane</keyword>
<keyword evidence="13" id="KW-1185">Reference proteome</keyword>
<keyword evidence="6 10" id="KW-0560">Oxidoreductase</keyword>
<feature type="transmembrane region" description="Helical" evidence="11">
    <location>
        <begin position="12"/>
        <end position="30"/>
    </location>
</feature>
<dbReference type="InterPro" id="IPR017972">
    <property type="entry name" value="Cyt_P450_CS"/>
</dbReference>
<dbReference type="InterPro" id="IPR036396">
    <property type="entry name" value="Cyt_P450_sf"/>
</dbReference>